<dbReference type="EnsemblPlants" id="Bo00842s050.1">
    <property type="protein sequence ID" value="Bo00842s050.1"/>
    <property type="gene ID" value="Bo00842s050"/>
</dbReference>
<evidence type="ECO:0000313" key="1">
    <source>
        <dbReference type="EnsemblPlants" id="Bo00842s050.1"/>
    </source>
</evidence>
<dbReference type="Proteomes" id="UP000032141">
    <property type="component" value="Unassembled WGS sequence"/>
</dbReference>
<keyword evidence="2" id="KW-1185">Reference proteome</keyword>
<evidence type="ECO:0000313" key="2">
    <source>
        <dbReference type="Proteomes" id="UP000032141"/>
    </source>
</evidence>
<reference evidence="1" key="2">
    <citation type="submission" date="2015-06" db="UniProtKB">
        <authorList>
            <consortium name="EnsemblPlants"/>
        </authorList>
    </citation>
    <scope>IDENTIFICATION</scope>
</reference>
<reference evidence="1" key="1">
    <citation type="journal article" date="2014" name="Genome Biol.">
        <title>Transcriptome and methylome profiling reveals relics of genome dominance in the mesopolyploid Brassica oleracea.</title>
        <authorList>
            <person name="Parkin I.A."/>
            <person name="Koh C."/>
            <person name="Tang H."/>
            <person name="Robinson S.J."/>
            <person name="Kagale S."/>
            <person name="Clarke W.E."/>
            <person name="Town C.D."/>
            <person name="Nixon J."/>
            <person name="Krishnakumar V."/>
            <person name="Bidwell S.L."/>
            <person name="Denoeud F."/>
            <person name="Belcram H."/>
            <person name="Links M.G."/>
            <person name="Just J."/>
            <person name="Clarke C."/>
            <person name="Bender T."/>
            <person name="Huebert T."/>
            <person name="Mason A.S."/>
            <person name="Pires J.C."/>
            <person name="Barker G."/>
            <person name="Moore J."/>
            <person name="Walley P.G."/>
            <person name="Manoli S."/>
            <person name="Batley J."/>
            <person name="Edwards D."/>
            <person name="Nelson M.N."/>
            <person name="Wang X."/>
            <person name="Paterson A.H."/>
            <person name="King G."/>
            <person name="Bancroft I."/>
            <person name="Chalhoub B."/>
            <person name="Sharpe A.G."/>
        </authorList>
    </citation>
    <scope>NUCLEOTIDE SEQUENCE [LARGE SCALE GENOMIC DNA]</scope>
    <source>
        <strain evidence="1">cv. TO1000</strain>
    </source>
</reference>
<organism evidence="1 2">
    <name type="scientific">Brassica oleracea var. oleracea</name>
    <dbReference type="NCBI Taxonomy" id="109376"/>
    <lineage>
        <taxon>Eukaryota</taxon>
        <taxon>Viridiplantae</taxon>
        <taxon>Streptophyta</taxon>
        <taxon>Embryophyta</taxon>
        <taxon>Tracheophyta</taxon>
        <taxon>Spermatophyta</taxon>
        <taxon>Magnoliopsida</taxon>
        <taxon>eudicotyledons</taxon>
        <taxon>Gunneridae</taxon>
        <taxon>Pentapetalae</taxon>
        <taxon>rosids</taxon>
        <taxon>malvids</taxon>
        <taxon>Brassicales</taxon>
        <taxon>Brassicaceae</taxon>
        <taxon>Brassiceae</taxon>
        <taxon>Brassica</taxon>
    </lineage>
</organism>
<dbReference type="HOGENOM" id="CLU_1920015_0_0_1"/>
<dbReference type="AlphaFoldDB" id="A0A0D2ZRH9"/>
<accession>A0A0D2ZRH9</accession>
<protein>
    <submittedName>
        <fullName evidence="1">Uncharacterized protein</fullName>
    </submittedName>
</protein>
<dbReference type="Gramene" id="Bo00842s050.1">
    <property type="protein sequence ID" value="Bo00842s050.1"/>
    <property type="gene ID" value="Bo00842s050"/>
</dbReference>
<proteinExistence type="predicted"/>
<dbReference type="STRING" id="109376.A0A0D2ZRH9"/>
<name>A0A0D2ZRH9_BRAOL</name>
<sequence length="132" mass="15002">MRPRRYQSTTLHQHRSIVTSLCRSTLSRNQSWPPTLNLKQLLVLGLGIHGIGFFKQVWKVESEQDLVATTIKACFIRIPAKRIRMGLGGGNHQDPDTCLKFLHPVIDTLKRDCPFVLLEDKQKDKSGGVDRP</sequence>